<proteinExistence type="predicted"/>
<dbReference type="EMBL" id="CP077095">
    <property type="protein sequence ID" value="QXI40444.1"/>
    <property type="molecule type" value="Genomic_DNA"/>
</dbReference>
<gene>
    <name evidence="1" type="ORF">HU772_010370</name>
</gene>
<name>A0A9E6Q0E1_9PSED</name>
<dbReference type="InterPro" id="IPR012334">
    <property type="entry name" value="Pectin_lyas_fold"/>
</dbReference>
<protein>
    <recommendedName>
        <fullName evidence="3">Pectate lyase superfamily protein domain-containing protein</fullName>
    </recommendedName>
</protein>
<evidence type="ECO:0000313" key="2">
    <source>
        <dbReference type="Proteomes" id="UP000633418"/>
    </source>
</evidence>
<sequence length="687" mass="74479">MAVPAGPTEKSYEGNGVATVFTVPFLVIQATDLAVYVDGTRLTSGYTLSGVGNPSSTVTFSSAPAPLAQIIFQLDVPFERLNDYQENGDFQAETVNRDYDRIWQALKQLLRYFGRALTLAPFDIDGTGRFLARGNRIVNLADPVDQQDAVTRKWVGDYLDQVSGNVNTTVGITYNGDSLYNYLMLGVSRTVNSIASLRALQRIRNQRAFVLGYYSALDGGGGTYYADLSDTSSADNGGTIIVGADGTRWKLKVEGSIDVKQFGARPDDETGAGTDSYAAIQAAINWAVQSKTTRVTAVGKFRTSNTIVMNTGVFMQTLVLDGCGQNSRIRCTGADKDVIQFSTTQFMRMGGVRDIEIQAGATAGHGVNIVYGAQQCQFINVTVTALNPVKNCWRGVWSAFAVGEGGCFDCIWDGGDLYVTTSHTTYGIYFLTNGTCFNENQFRGMRWNQATNTYFAYVGNVHSTSYLVNNHFKGINFEICKGGGLLMYCGRGTIFEGLSYWDAGTYSNHLLHFPNVPGLRMTGTVIRGFQRNGDTLAVGVRDIFIEIADETTISGLTGGSSYDWGGNLVVIEGPKLALGIELNYGNRVYANHKTLSICAGEITGSTGAGIWAENVATIVRLSAGKYRITFIAQSRADVNYTVDAGISGTPAFFSPAIDKQLTYFDLTYTRFDGAAADPTTIMFRMIG</sequence>
<dbReference type="RefSeq" id="WP_186662331.1">
    <property type="nucleotide sequence ID" value="NZ_CP077095.1"/>
</dbReference>
<dbReference type="KEGG" id="pxn:HU772_010370"/>
<organism evidence="1 2">
    <name type="scientific">Pseudomonas xantholysinigenes</name>
    <dbReference type="NCBI Taxonomy" id="2745490"/>
    <lineage>
        <taxon>Bacteria</taxon>
        <taxon>Pseudomonadati</taxon>
        <taxon>Pseudomonadota</taxon>
        <taxon>Gammaproteobacteria</taxon>
        <taxon>Pseudomonadales</taxon>
        <taxon>Pseudomonadaceae</taxon>
        <taxon>Pseudomonas</taxon>
    </lineage>
</organism>
<evidence type="ECO:0000313" key="1">
    <source>
        <dbReference type="EMBL" id="QXI40444.1"/>
    </source>
</evidence>
<dbReference type="AlphaFoldDB" id="A0A9E6Q0E1"/>
<reference evidence="1 2" key="2">
    <citation type="journal article" date="2021" name="Microorganisms">
        <title>The Ever-Expanding Pseudomonas Genus: Description of 43 New Species and Partition of the Pseudomonas putida Group.</title>
        <authorList>
            <person name="Girard L."/>
            <person name="Lood C."/>
            <person name="Hofte M."/>
            <person name="Vandamme P."/>
            <person name="Rokni-Zadeh H."/>
            <person name="van Noort V."/>
            <person name="Lavigne R."/>
            <person name="De Mot R."/>
        </authorList>
    </citation>
    <scope>NUCLEOTIDE SEQUENCE [LARGE SCALE GENOMIC DNA]</scope>
    <source>
        <strain evidence="1 2">RW9S1A</strain>
    </source>
</reference>
<evidence type="ECO:0008006" key="3">
    <source>
        <dbReference type="Google" id="ProtNLM"/>
    </source>
</evidence>
<keyword evidence="2" id="KW-1185">Reference proteome</keyword>
<dbReference type="Gene3D" id="2.160.20.10">
    <property type="entry name" value="Single-stranded right-handed beta-helix, Pectin lyase-like"/>
    <property type="match status" value="1"/>
</dbReference>
<dbReference type="Proteomes" id="UP000633418">
    <property type="component" value="Chromosome"/>
</dbReference>
<dbReference type="SUPFAM" id="SSF51126">
    <property type="entry name" value="Pectin lyase-like"/>
    <property type="match status" value="1"/>
</dbReference>
<reference evidence="1 2" key="1">
    <citation type="journal article" date="2020" name="Microorganisms">
        <title>Reliable Identification of Environmental Pseudomonas Isolates Using the rpoD Gene.</title>
        <authorList>
            <consortium name="The Broad Institute Genome Sequencing Platform"/>
            <person name="Girard L."/>
            <person name="Lood C."/>
            <person name="Rokni-Zadeh H."/>
            <person name="van Noort V."/>
            <person name="Lavigne R."/>
            <person name="De Mot R."/>
        </authorList>
    </citation>
    <scope>NUCLEOTIDE SEQUENCE [LARGE SCALE GENOMIC DNA]</scope>
    <source>
        <strain evidence="1 2">RW9S1A</strain>
    </source>
</reference>
<dbReference type="InterPro" id="IPR011050">
    <property type="entry name" value="Pectin_lyase_fold/virulence"/>
</dbReference>
<accession>A0A9E6Q0E1</accession>